<dbReference type="GO" id="GO:0005886">
    <property type="term" value="C:plasma membrane"/>
    <property type="evidence" value="ECO:0007669"/>
    <property type="project" value="UniProtKB-UniRule"/>
</dbReference>
<keyword evidence="2" id="KW-1133">Transmembrane helix</keyword>
<proteinExistence type="inferred from homology"/>
<dbReference type="Proteomes" id="UP000011676">
    <property type="component" value="Unassembled WGS sequence"/>
</dbReference>
<sequence length="421" mass="48630">MLKRLWLILGPVFCALVLVFSLIMFYPAKHLSHDYNEEKNDAVALSPSSFKSTNKKMRALSDKRHLFVPFFGSSEWQRIDSMHPSVLAERYNRSYRPYLLGQKGSTSLSHYFGMQQIGNQIKNKKAVYVISPQWFVPKGTSPIAFQQYFSSEQLADFLLNQTGSTADRYAAKRLLDIKPSSNLQGMIKKIAAGKTLNSFDRASLRLIKSFLKKEDALFGSLTFSDNYERRVLPHVKKLPKHFSYGTLSQIASKNGQRLTKTNQFEINDHFYNKRIKGQLKRLKGFQKQLSYLQSPEYNDLQLALTQLAKSKTKVIFVIPPVNAKWVEYTGLSQDMYQKTVEKIKYQLQSQGFDNIADLSKNGDQPYFMQDTIHLGWNGWLAFDKEVNPFLSKKQLQPAYKINNHFLSKKWATYTGNPFQFK</sequence>
<reference evidence="3 4" key="1">
    <citation type="journal article" date="2013" name="Mol. Biol. Evol.">
        <title>Evolutionary and population genomics of the cavity causing bacteria Streptococcus mutans.</title>
        <authorList>
            <person name="Cornejo O.E."/>
            <person name="Lefebure T."/>
            <person name="Pavinski Bitar P.D."/>
            <person name="Lang P."/>
            <person name="Richards V.P."/>
            <person name="Eilertson K."/>
            <person name="Do T."/>
            <person name="Beighton D."/>
            <person name="Zeng L."/>
            <person name="Ahn S.J."/>
            <person name="Burne R.A."/>
            <person name="Siepel A."/>
            <person name="Bustamante C.D."/>
            <person name="Stanhope M.J."/>
        </authorList>
    </citation>
    <scope>NUCLEOTIDE SEQUENCE [LARGE SCALE GENOMIC DNA]</scope>
    <source>
        <strain evidence="3 4">SM6</strain>
    </source>
</reference>
<dbReference type="Pfam" id="PF04914">
    <property type="entry name" value="DltD"/>
    <property type="match status" value="1"/>
</dbReference>
<dbReference type="AlphaFoldDB" id="A0A829BP46"/>
<organism evidence="3 4">
    <name type="scientific">Streptococcus mutans SM6</name>
    <dbReference type="NCBI Taxonomy" id="857119"/>
    <lineage>
        <taxon>Bacteria</taxon>
        <taxon>Bacillati</taxon>
        <taxon>Bacillota</taxon>
        <taxon>Bacilli</taxon>
        <taxon>Lactobacillales</taxon>
        <taxon>Streptococcaceae</taxon>
        <taxon>Streptococcus</taxon>
    </lineage>
</organism>
<dbReference type="InterPro" id="IPR023896">
    <property type="entry name" value="LTA_DltD"/>
</dbReference>
<evidence type="ECO:0000313" key="4">
    <source>
        <dbReference type="Proteomes" id="UP000011676"/>
    </source>
</evidence>
<comment type="similarity">
    <text evidence="1">Belongs to the DltD family.</text>
</comment>
<dbReference type="InterPro" id="IPR006998">
    <property type="entry name" value="DltD"/>
</dbReference>
<keyword evidence="1" id="KW-1003">Cell membrane</keyword>
<gene>
    <name evidence="3" type="ORF">SMU82_02641</name>
</gene>
<dbReference type="PANTHER" id="PTHR40039:SF1">
    <property type="entry name" value="PROTEIN DLTD"/>
    <property type="match status" value="1"/>
</dbReference>
<accession>A0A829BP46</accession>
<comment type="caution">
    <text evidence="3">The sequence shown here is derived from an EMBL/GenBank/DDBJ whole genome shotgun (WGS) entry which is preliminary data.</text>
</comment>
<feature type="transmembrane region" description="Helical" evidence="2">
    <location>
        <begin position="6"/>
        <end position="26"/>
    </location>
</feature>
<keyword evidence="1 2" id="KW-0472">Membrane</keyword>
<evidence type="ECO:0000256" key="1">
    <source>
        <dbReference type="PIRNR" id="PIRNR021438"/>
    </source>
</evidence>
<dbReference type="NCBIfam" id="TIGR04092">
    <property type="entry name" value="LTA_DltD"/>
    <property type="match status" value="1"/>
</dbReference>
<protein>
    <recommendedName>
        <fullName evidence="1">Protein DltD</fullName>
    </recommendedName>
</protein>
<dbReference type="RefSeq" id="WP_002277727.1">
    <property type="nucleotide sequence ID" value="NZ_AHSR01000008.1"/>
</dbReference>
<comment type="pathway">
    <text evidence="1">Cell wall biogenesis; lipoteichoic acid biosynthesis.</text>
</comment>
<keyword evidence="2" id="KW-0812">Transmembrane</keyword>
<dbReference type="UniPathway" id="UPA00556"/>
<evidence type="ECO:0000256" key="2">
    <source>
        <dbReference type="SAM" id="Phobius"/>
    </source>
</evidence>
<dbReference type="PANTHER" id="PTHR40039">
    <property type="entry name" value="PROTEIN DLTD"/>
    <property type="match status" value="1"/>
</dbReference>
<dbReference type="EMBL" id="AHSR01000008">
    <property type="protein sequence ID" value="EMC25195.1"/>
    <property type="molecule type" value="Genomic_DNA"/>
</dbReference>
<evidence type="ECO:0000313" key="3">
    <source>
        <dbReference type="EMBL" id="EMC25195.1"/>
    </source>
</evidence>
<name>A0A829BP46_STRMG</name>
<dbReference type="GO" id="GO:0070395">
    <property type="term" value="P:lipoteichoic acid biosynthetic process"/>
    <property type="evidence" value="ECO:0007669"/>
    <property type="project" value="UniProtKB-UniRule"/>
</dbReference>
<dbReference type="PIRSF" id="PIRSF021438">
    <property type="entry name" value="DltD"/>
    <property type="match status" value="1"/>
</dbReference>